<reference evidence="2 3" key="1">
    <citation type="journal article" date="2024" name="Nat. Commun.">
        <title>Phylogenomics reveals the evolutionary origins of lichenization in chlorophyte algae.</title>
        <authorList>
            <person name="Puginier C."/>
            <person name="Libourel C."/>
            <person name="Otte J."/>
            <person name="Skaloud P."/>
            <person name="Haon M."/>
            <person name="Grisel S."/>
            <person name="Petersen M."/>
            <person name="Berrin J.G."/>
            <person name="Delaux P.M."/>
            <person name="Dal Grande F."/>
            <person name="Keller J."/>
        </authorList>
    </citation>
    <scope>NUCLEOTIDE SEQUENCE [LARGE SCALE GENOMIC DNA]</scope>
    <source>
        <strain evidence="2 3">SAG 2043</strain>
    </source>
</reference>
<evidence type="ECO:0000256" key="1">
    <source>
        <dbReference type="SAM" id="MobiDB-lite"/>
    </source>
</evidence>
<evidence type="ECO:0000313" key="3">
    <source>
        <dbReference type="Proteomes" id="UP001489004"/>
    </source>
</evidence>
<name>A0AAW1QSE5_9CHLO</name>
<evidence type="ECO:0000313" key="2">
    <source>
        <dbReference type="EMBL" id="KAK9823997.1"/>
    </source>
</evidence>
<feature type="compositionally biased region" description="Low complexity" evidence="1">
    <location>
        <begin position="1"/>
        <end position="18"/>
    </location>
</feature>
<sequence>MMASSSPSAAQQTKPAAQGLMIPSLPLPWPLPRRTSAGGAGGGAGRRPPPQAEPGVSAEDHGARHVPTGDGAARMEQGHLHGRLQEGGGVAECREAPA</sequence>
<keyword evidence="3" id="KW-1185">Reference proteome</keyword>
<organism evidence="2 3">
    <name type="scientific">[Myrmecia] bisecta</name>
    <dbReference type="NCBI Taxonomy" id="41462"/>
    <lineage>
        <taxon>Eukaryota</taxon>
        <taxon>Viridiplantae</taxon>
        <taxon>Chlorophyta</taxon>
        <taxon>core chlorophytes</taxon>
        <taxon>Trebouxiophyceae</taxon>
        <taxon>Trebouxiales</taxon>
        <taxon>Trebouxiaceae</taxon>
        <taxon>Myrmecia</taxon>
    </lineage>
</organism>
<dbReference type="AlphaFoldDB" id="A0AAW1QSE5"/>
<dbReference type="EMBL" id="JALJOR010000002">
    <property type="protein sequence ID" value="KAK9823997.1"/>
    <property type="molecule type" value="Genomic_DNA"/>
</dbReference>
<comment type="caution">
    <text evidence="2">The sequence shown here is derived from an EMBL/GenBank/DDBJ whole genome shotgun (WGS) entry which is preliminary data.</text>
</comment>
<dbReference type="Proteomes" id="UP001489004">
    <property type="component" value="Unassembled WGS sequence"/>
</dbReference>
<proteinExistence type="predicted"/>
<protein>
    <submittedName>
        <fullName evidence="2">Uncharacterized protein</fullName>
    </submittedName>
</protein>
<gene>
    <name evidence="2" type="ORF">WJX72_006879</name>
</gene>
<accession>A0AAW1QSE5</accession>
<feature type="region of interest" description="Disordered" evidence="1">
    <location>
        <begin position="1"/>
        <end position="98"/>
    </location>
</feature>